<accession>A0A6G9YDS3</accession>
<dbReference type="RefSeq" id="WP_167474164.1">
    <property type="nucleotide sequence ID" value="NZ_CP046172.1"/>
</dbReference>
<dbReference type="InterPro" id="IPR016040">
    <property type="entry name" value="NAD(P)-bd_dom"/>
</dbReference>
<dbReference type="InterPro" id="IPR051604">
    <property type="entry name" value="Ergot_Alk_Oxidoreductase"/>
</dbReference>
<dbReference type="Gene3D" id="3.40.50.720">
    <property type="entry name" value="NAD(P)-binding Rossmann-like Domain"/>
    <property type="match status" value="1"/>
</dbReference>
<dbReference type="Pfam" id="PF13460">
    <property type="entry name" value="NAD_binding_10"/>
    <property type="match status" value="1"/>
</dbReference>
<dbReference type="AlphaFoldDB" id="A0A6G9YDS3"/>
<keyword evidence="3" id="KW-1185">Reference proteome</keyword>
<dbReference type="Gene3D" id="3.90.25.10">
    <property type="entry name" value="UDP-galactose 4-epimerase, domain 1"/>
    <property type="match status" value="1"/>
</dbReference>
<dbReference type="InterPro" id="IPR036291">
    <property type="entry name" value="NAD(P)-bd_dom_sf"/>
</dbReference>
<proteinExistence type="predicted"/>
<dbReference type="EMBL" id="CP046172">
    <property type="protein sequence ID" value="QIS11328.1"/>
    <property type="molecule type" value="Genomic_DNA"/>
</dbReference>
<evidence type="ECO:0000313" key="3">
    <source>
        <dbReference type="Proteomes" id="UP000503540"/>
    </source>
</evidence>
<reference evidence="2 3" key="1">
    <citation type="journal article" date="2019" name="ACS Chem. Biol.">
        <title>Identification and Mobilization of a Cryptic Antibiotic Biosynthesis Gene Locus from a Human-Pathogenic Nocardia Isolate.</title>
        <authorList>
            <person name="Herisse M."/>
            <person name="Ishida K."/>
            <person name="Porter J.L."/>
            <person name="Howden B."/>
            <person name="Hertweck C."/>
            <person name="Stinear T.P."/>
            <person name="Pidot S.J."/>
        </authorList>
    </citation>
    <scope>NUCLEOTIDE SEQUENCE [LARGE SCALE GENOMIC DNA]</scope>
    <source>
        <strain evidence="2 3">AUSMDU00012717</strain>
    </source>
</reference>
<organism evidence="2 3">
    <name type="scientific">Nocardia arthritidis</name>
    <dbReference type="NCBI Taxonomy" id="228602"/>
    <lineage>
        <taxon>Bacteria</taxon>
        <taxon>Bacillati</taxon>
        <taxon>Actinomycetota</taxon>
        <taxon>Actinomycetes</taxon>
        <taxon>Mycobacteriales</taxon>
        <taxon>Nocardiaceae</taxon>
        <taxon>Nocardia</taxon>
    </lineage>
</organism>
<dbReference type="PANTHER" id="PTHR43162">
    <property type="match status" value="1"/>
</dbReference>
<name>A0A6G9YDS3_9NOCA</name>
<sequence length="278" mass="30478">MSNDPNILVLAATGNVGTQLVHQLLDAGHGVRAATRDPATAEFPTQVQVVHADLAEPDTLRACVRDVDAVFLLWPLHTGAQFPKALDIIAERARRLVFLGTGGVPDLPYTEQLRLVHGLGIESVVLQPTMFAVNTLWWADQIRAGDIVRGSHGDLPMCPIHEADMAAVARHALTESGHAGATYTMTGPQVLTRAEQVRVIGEALGRPLRWVELTRAEERERMLADPDFPDSYVDVLLDGFDAMRTGPQQIPTSTVADIIGHPPRTLHQWVLDHRAEFR</sequence>
<gene>
    <name evidence="2" type="ORF">F5544_17260</name>
</gene>
<protein>
    <submittedName>
        <fullName evidence="2">NAD(P)H-binding protein</fullName>
    </submittedName>
</protein>
<dbReference type="KEGG" id="nah:F5544_17260"/>
<dbReference type="PANTHER" id="PTHR43162:SF1">
    <property type="entry name" value="PRESTALK A DIFFERENTIATION PROTEIN A"/>
    <property type="match status" value="1"/>
</dbReference>
<dbReference type="Proteomes" id="UP000503540">
    <property type="component" value="Chromosome"/>
</dbReference>
<evidence type="ECO:0000313" key="2">
    <source>
        <dbReference type="EMBL" id="QIS11328.1"/>
    </source>
</evidence>
<feature type="domain" description="NAD(P)-binding" evidence="1">
    <location>
        <begin position="12"/>
        <end position="79"/>
    </location>
</feature>
<evidence type="ECO:0000259" key="1">
    <source>
        <dbReference type="Pfam" id="PF13460"/>
    </source>
</evidence>
<dbReference type="SUPFAM" id="SSF51735">
    <property type="entry name" value="NAD(P)-binding Rossmann-fold domains"/>
    <property type="match status" value="1"/>
</dbReference>